<evidence type="ECO:0000256" key="1">
    <source>
        <dbReference type="SAM" id="MobiDB-lite"/>
    </source>
</evidence>
<organism evidence="4 5">
    <name type="scientific">Rhodopseudomonas pentothenatexigens</name>
    <dbReference type="NCBI Taxonomy" id="999699"/>
    <lineage>
        <taxon>Bacteria</taxon>
        <taxon>Pseudomonadati</taxon>
        <taxon>Pseudomonadota</taxon>
        <taxon>Alphaproteobacteria</taxon>
        <taxon>Hyphomicrobiales</taxon>
        <taxon>Nitrobacteraceae</taxon>
        <taxon>Rhodopseudomonas</taxon>
    </lineage>
</organism>
<accession>A0A336JHN9</accession>
<dbReference type="PRINTS" id="PR00313">
    <property type="entry name" value="CABNDNGRPT"/>
</dbReference>
<feature type="region of interest" description="Disordered" evidence="1">
    <location>
        <begin position="1934"/>
        <end position="1953"/>
    </location>
</feature>
<dbReference type="EMBL" id="QRDT01000002">
    <property type="protein sequence ID" value="RED41938.1"/>
    <property type="molecule type" value="Genomic_DNA"/>
</dbReference>
<protein>
    <submittedName>
        <fullName evidence="4">T1SS-143 domain-containing protein</fullName>
    </submittedName>
</protein>
<evidence type="ECO:0000313" key="5">
    <source>
        <dbReference type="Proteomes" id="UP000252631"/>
    </source>
</evidence>
<dbReference type="Pfam" id="PF17892">
    <property type="entry name" value="Cadherin_5"/>
    <property type="match status" value="1"/>
</dbReference>
<dbReference type="Gene3D" id="2.60.40.2810">
    <property type="match status" value="1"/>
</dbReference>
<dbReference type="InterPro" id="IPR001343">
    <property type="entry name" value="Hemolysn_Ca-bd"/>
</dbReference>
<evidence type="ECO:0000313" key="4">
    <source>
        <dbReference type="EMBL" id="SSW89295.1"/>
    </source>
</evidence>
<dbReference type="InterPro" id="IPR016186">
    <property type="entry name" value="C-type_lectin-like/link_sf"/>
</dbReference>
<feature type="region of interest" description="Disordered" evidence="1">
    <location>
        <begin position="2264"/>
        <end position="2284"/>
    </location>
</feature>
<dbReference type="NCBIfam" id="TIGR03661">
    <property type="entry name" value="T1SS_VCA0849"/>
    <property type="match status" value="1"/>
</dbReference>
<dbReference type="CDD" id="cd03603">
    <property type="entry name" value="CLECT_VCBS"/>
    <property type="match status" value="1"/>
</dbReference>
<gene>
    <name evidence="3" type="ORF">BJ125_102102</name>
    <name evidence="4" type="ORF">SAMN05892882_102102</name>
</gene>
<dbReference type="NCBIfam" id="NF012211">
    <property type="entry name" value="tand_rpt_95"/>
    <property type="match status" value="3"/>
</dbReference>
<dbReference type="Pfam" id="PF04151">
    <property type="entry name" value="PPC"/>
    <property type="match status" value="1"/>
</dbReference>
<feature type="domain" description="C-type lectin" evidence="2">
    <location>
        <begin position="5766"/>
        <end position="5886"/>
    </location>
</feature>
<dbReference type="SUPFAM" id="SSF89260">
    <property type="entry name" value="Collagen-binding domain"/>
    <property type="match status" value="1"/>
</dbReference>
<dbReference type="InterPro" id="IPR010221">
    <property type="entry name" value="VCBS_dom"/>
</dbReference>
<evidence type="ECO:0000259" key="2">
    <source>
        <dbReference type="PROSITE" id="PS50041"/>
    </source>
</evidence>
<dbReference type="PROSITE" id="PS00330">
    <property type="entry name" value="HEMOLYSIN_CALCIUM"/>
    <property type="match status" value="4"/>
</dbReference>
<dbReference type="InterPro" id="IPR041690">
    <property type="entry name" value="Cadherin_5"/>
</dbReference>
<dbReference type="InterPro" id="IPR019959">
    <property type="entry name" value="T1SS-143_rpt-cont_dom"/>
</dbReference>
<evidence type="ECO:0000313" key="6">
    <source>
        <dbReference type="Proteomes" id="UP000256343"/>
    </source>
</evidence>
<dbReference type="Gene3D" id="3.10.100.10">
    <property type="entry name" value="Mannose-Binding Protein A, subunit A"/>
    <property type="match status" value="1"/>
</dbReference>
<name>A0A336JHN9_9BRAD</name>
<dbReference type="RefSeq" id="WP_114356446.1">
    <property type="nucleotide sequence ID" value="NZ_QRDT01000002.1"/>
</dbReference>
<dbReference type="PROSITE" id="PS50041">
    <property type="entry name" value="C_TYPE_LECTIN_2"/>
    <property type="match status" value="1"/>
</dbReference>
<dbReference type="NCBIfam" id="TIGR03660">
    <property type="entry name" value="T1SS_rpt_143"/>
    <property type="match status" value="7"/>
</dbReference>
<dbReference type="Gene3D" id="2.60.120.380">
    <property type="match status" value="1"/>
</dbReference>
<dbReference type="Proteomes" id="UP000252631">
    <property type="component" value="Unassembled WGS sequence"/>
</dbReference>
<evidence type="ECO:0000313" key="3">
    <source>
        <dbReference type="EMBL" id="RED41938.1"/>
    </source>
</evidence>
<dbReference type="Proteomes" id="UP000256343">
    <property type="component" value="Unassembled WGS sequence"/>
</dbReference>
<dbReference type="SUPFAM" id="SSF51120">
    <property type="entry name" value="beta-Roll"/>
    <property type="match status" value="4"/>
</dbReference>
<dbReference type="OrthoDB" id="8143322at2"/>
<dbReference type="InterPro" id="IPR011049">
    <property type="entry name" value="Serralysin-like_metalloprot_C"/>
</dbReference>
<dbReference type="InterPro" id="IPR001304">
    <property type="entry name" value="C-type_lectin-like"/>
</dbReference>
<dbReference type="SUPFAM" id="SSF56436">
    <property type="entry name" value="C-type lectin-like"/>
    <property type="match status" value="1"/>
</dbReference>
<dbReference type="InterPro" id="IPR016187">
    <property type="entry name" value="CTDL_fold"/>
</dbReference>
<dbReference type="InterPro" id="IPR019960">
    <property type="entry name" value="T1SS_VCA0849"/>
</dbReference>
<reference evidence="4 5" key="1">
    <citation type="submission" date="2017-08" db="EMBL/GenBank/DDBJ databases">
        <authorList>
            <person name="de Groot N.N."/>
        </authorList>
    </citation>
    <scope>NUCLEOTIDE SEQUENCE [LARGE SCALE GENOMIC DNA]</scope>
    <source>
        <strain evidence="4 5">JA575</strain>
    </source>
</reference>
<keyword evidence="6" id="KW-1185">Reference proteome</keyword>
<dbReference type="Pfam" id="PF17963">
    <property type="entry name" value="Big_9"/>
    <property type="match status" value="3"/>
</dbReference>
<dbReference type="InterPro" id="IPR007280">
    <property type="entry name" value="Peptidase_C_arc/bac"/>
</dbReference>
<dbReference type="InterPro" id="IPR018511">
    <property type="entry name" value="Hemolysin-typ_Ca-bd_CS"/>
</dbReference>
<sequence>MNAPIVLAQLSGSSPQSSAAPKPLKVAKPQSGQAVTVHLDGATRIDFSDISSEKLTFVRIGDRLIILFDNQSTISIDPVFNNTGSPLPDVSFEVAADRILDGNQFAELFPITTDQSVLPAAGTPGAPGVPSGANFGSFTVDALAGGTPLALLAGEAGAGGFNVSALNSTSTPIPGTPQSIILNEDGLLEGNPGGLGDSGGLVTSFTGSLNIDFGSDFDGRTFAFAAAQPGLAGLTSGGQAVSLAITTIGGQPALIGYIGSDPSIAANQVFVVTLDAATTIAGSYTVTLLRPLDHPIGGTEDTLNLTFDIIATDGSGDTAPVSVVIGVNDDSPVAGSVAPTGLNEQTGEGNAFVSSAVTASLGIAWGADSGNSSVDGGSTGALVVGDRSLVFAGSALATLAALGLTSNGETVSYALSADGTSIVATAGDRTVFTVSLSDVGAGSYTFTLLDNLDHVGPNGATQPLTFAIVATDADGDPVASSFTVDVADDVPVANPGNLATVEDEALPGGNNEEGFLSASVSGVSLNIDWNSDDANTGTGGAGDRSVAFTNAEVAVTGAYGETLTSLGQQVRFTILATGELVGYTGESVPTSTGAANVVLFASLSDAGNGSYNLTLVKPLDHAAGGEQNTLSLTFNYTATDGDGDPSSSTFTVNVVDDVPIADSGDTSMVEDEGLPGGNDEEDGVGGAAVSGVSLNIAWGADNGNDGNGQPGDRSVAFTNADVTVVGAYGETLTSLGQQVRFAILATGELVGYTGETAPTAISGPNVVFYASLSDANNGEYSFTLVKPLDHAAGGSENTLALNFNYTATDSDGDTSSSVFQVQIVDDTPIANTGTKATVEDESLAGGNNESADGYAASVSNISLNIAWGSDNGNDNNGQPGDRSVAFTSANVTVSGAYGEVLTSRGQTVQFALLPDGTLVGYTGEAVPTSTSASNVVLFATLSDANNGEYNFTLVKTLDHFGGNGENTLSLTFGYTATDSDGDTSSSSFTVDIVDDVPVVGTPYQDGVVEEEQPIVVGAGNEDFGGSGDADTGITVVGVPVVLNDRTTQTANGTLAIAWGADNANDGNGQPGDRAVAFTAAGVAALEAQQLTSRGAEIHYKVFTINGGQVLVAYTGSVEPASVPANTNAAIAAHVVFTVSLSDSGAGSYKFTLIDTVDHKGEVQGEDSLALQFQFTATDSDGDTTEPASFSVKVIDDAPVAVGTILTRTVEEEQLGGNEDTRGVGDGDFTLGGLVDLTTATAGGPLNIFWGGDDSNVGGSVGYAGTQAAGDRSVVFGGTSGAYIADGVISAAVAAQFVAVTGGNGAISLADLTSGGESLIYTLSANGTVLTATTAGSNQTVFTVTLSDQGSGAYVFNLSGVLDHPVSGSSASQEDSLSFRFTFTARDGDGDVARDTFTVNVVDDSPIANVGNSSTVEDESLAGGNNEADGFTASVSNISLNIAWGADDANDGTGQPGDRSVAFSGASVAVSGAYGEALTSRGQTVQFTLLPDGTLVGYTGPIAPASTAAGNVVLFATLSDAGNGEYSFTLKQPLDHAAGSGENTLSLTFGYTATDSDGDTSSSTFTVSIVDDVPVVGTPYQDGVVEEEQWIVVGPGNEDTSGTGDGDGWGSFLGFPYFVDNTTETAGGTLAIAWGADSANDGNGQPGDRSVYFTAAGIAALEAQQLTSRGAEIHYKVFTLNGAEVLVAYTGDTAPSAVPTTSGAAIAANVVFVVGLSDSGNGSYAFTLVDTIDHPGAVQGEDALPLSFGFAATDSDGDTVTGSFTVKIIDDAPVIGNPDDEVVRETDLPTTNYDANHPDYPNSTVQTGDLEISWGADDNNSGAISNRSVVFTTSQGATGLTSDGSPISYSISPDGTLLTATTADNRVVFTVQLSDSGDGSYTFTLFDNLDHASSGPNDGSLALSFGFKATDGDGDTATSSFKVTVLDTTPVAYGGDARTVDEDDLPSGTDSAKEPRIVSGDLNVSWGSDDANPTSGGGLGDRSVGFSYATASANVDAENAYGQNLTLKSDGQTVKYAFENGVLVGYTGTDLANGTRVFEVSLSDQDDGSYTFTLLDNLDHPAGAGENVIRLEFSYTATDGDGDTSSDSFTVTIKDDVPVIGNTVDATLTENTTGLAGTEAFQTQTASNVSLAINWGADDNNSGAANRSVAFSSSIDSGDVVRTTAWGSPALTSNGVTVQFIRVSDTEIWGVANDNGGSLSLNDRKVFHITLSDDGSGSYTFELLDNVDHRGTGQGNALSLDIGFTATDADDDTVGSSFTVTINDDNGRPSIGTTETKTVDEDGLSGGNTAPATGDVAGANVAATGSLAISWGADDNNSGTANRSVAFSGITNGQNATSDAGLLTADGVQVKLWVVGNTLYGYTGANPSGGNPPSSGSRVFTVTLDDSGAGSYSFTLLKNVDHPAGGDENDVNLTFGFTATDSDNDQVTGNFTVTIDDDSATIGTIANQSVTELTASGFSNSFQAQSLSNVSLNISWGADDANPTAGAGVHDRSVAFAASLADAVPAGITSNGYDLVYRLSADGQTLTAYRYENGHYLAGNGGDLGTSPSNAARVFSVSLSDAGNGSYNFTLYDNLDHPTGADANTLPLNFGFTATDSDGDVTSGSFTVDVIDDVPVATGSPDVGAVTEVALTGGLSVTTGALKIDWNADDYGGRHLEFVTSGGNPVITAGLTSDGVPLVYLVRTASNGVDQELVAFKTGDAQIDGNAVFIIALNSPSNPTYVFTLFENLDHSGVNGTTLPVTFQVRGVDGDGDTVDQTVTVNVADDTPTLTQTYRYNDVYEPQLSGGRDVDGHNFAVQFGADGYGATEFTGAIKLDIGPGLPGNISFDVSAGAHREPLLTSDGRAITFVKVDANTIRGYVASADNGGNGDVTILEIKLTDTDTSATTTLYGPIDHIAVADGSQIASIRVDATVAFSDGDGDVVTGIIRTTIHDDAPTSTGAVTADTVLDDDAFGGNANGTGDVADATTVSGSAGALFAIGADGFKSVVLGATTSFSAIYTDANGVAQTESVTWGSPTVVGGATTWIASGAHGDAARLTINADGSYTFTALKPLVHPTPGATEETLSLTFNYTVTDRDNDTASGSLTVKVNDDTPTLTQTYRYNDVYEAQLSGGPDADGHSFAVQFGADGYGATAFTGAIKLDIGAGLAGNVSFDVSAGAHREPLLTSEGRAITFVKVDANTIRGYVASADNGGNGDVTILEIKLTDTDASATTTLYGPIDHKAAQDGAPIADLCVDATVAFSDGDGDVVTGIIRTTIHDGAPTITAIDSQSVTELTASGFSNAFQAQSLSNVSLNISWGADDANPTAGAGVHDRSVAFAASLADAVPAGITSNGYDLVYRLSADGQTLTAYRYENGHYLAGNGGDLGTSPSNAARVFSVSLSDAGNGSYNFTLYDNLDHPTGDGANTLPLNFGFTATDSDGDVTPGSFTVDVIDDVPQVTAGAEVGSVEERYLDGPHPTTFGNLEIDWNSDDRNVHLTFTSTTITDDFGNVLALTSGGVALKYAIVPADGSSNPLDQKLIAYKDGDTPDNPVFTVNLIAAGNPSYQFVLYQALDHFGTYDDTLPLTFGVTGHDGDGDTVTQTFTVTLEDWSPQSNDIDPVTIEEAAGSVSTGDVDLEIDFGADGDSAGASVTFVQASPTSVLTQDGAAVTLTSLGVGLIYVLSPDGTTLSAYRFNGTSFVGQNGALLGSNIAAAADAQVFTVTLSDAGTGSYNFTLLQPLDHPGATGTTQQLTLAFGFRIIDADGDDDFTNGFSVVVDAAGSVSTAYTAPDSAVFVNLSDTAQTVNGQTVLAHSVTDRATVADKVVGLDRLGAITMANGGNAGDILIGGVGNNKLFGNGGADILIGGGGLNTLQGGAGDDTTIYDVGIGGRDTVDGGADTDTQIINGTSADETFNINAINLGGISHLAANIDTTSTAADGSNYEVATAAVEEWVVEGGAGSDTFNITGPLLGTGIATSTLTIDGDGGADTLDLTNYAHDIRIVSDGGSDSDTVKFGFNKADATYAKVFAPDGVTLTGVQVTYNGVTHLLTNYETFRFADGDWTLPDLVNTPPEFTSVSSGQVTEDFTYTIPLSQRVTNGSFEGPTSAARLSGWTTSNIDLISEPHSGSSSVGVYQTTGTLTQTIQTVAGVTYTISFYASNPFDSLGEVESLKVLWDGQTAFSQGNIPASGSYTAFTLYSITVVATGPSTTLTIEMQDSRGWWVLDDVSVTAVVQTGIETASGTLSFSDVDIGDVHQVSYTPAAGGYYGTFTPVITDSATADRQGTITWTYTVNDSEIQHLAAGQTVTQTYTVSIDDGHGGVTTRNVDIQLHGTNDAPVATGDTVSMTYIGVPPGAASSTPVLDEAENNNSRPNANVIDRSLLKVAANANLTEATDPSITVKGSITDGSSDYFAITLKAGEKLVLDVDNTSGNLDTILRVRAANGDVLAYNDDSSKSLGGGGSNDSNGGRDSYLTYTATADGTYYIEIARYSGGTTGNYELQVSIDNMKWYTASPLTVSAATLLANDYDVDNGDTFTIVSVGGQGVTLVGGDVVVQPGVTSFTYTVRDSHGAESTATVQVDQIIVDPNDAPVLTGPGVALGAQVEDAGAPVGAVGTKVSDLVDLPGNGGHNNVADPDAGAVTGIALTGANAANGTWWYSLDNGATWSNVGNVSGTQALLLGENARLYFQPNADWNGSVANAITYRAWDQTSGAEGSKADTSVNGGTSAFSTAEVSSSLGVDAVNDAPQIHAPAGITVDEDGSFTFAGSNAITFSDVDGDVALTGSISITNGTLTFPSGGTANSITFGVTTISQLNSALANLVFKPIPNSEAPAQIHISITDNGNTGSGGSLIATKTITIDVNPIADAPIAVDDSVSATEDMPLVVSDPAQGVLANDSDPDTGDTISVVAGDYATSGGGIIHFNADGTYSYTPKADFNGIDTVEYTVTDASGATDTATLTIEVAAVNDAPQIHAPADITVDEDGSFTFGGSDAITFSDVDGNVALTGSISITNGTLTFPSGGTANSIVFGVTTISQLNAALANLVFKPTPNSEAPAQIHISITDNGNTGSGGSLIATKTITIDVNPIDDAPVTTPVALAAIAEDSGAHLITQAQLLANASDIDSSTLTATNLQIATGGGTLVNNNDGTWTYTPSANDDTAVSFSYTVSDGTTSVPGSATMDITPVNDLPQAVADNGATDPAFRMTEDAGSAIFDVLANDTRDVDDGAPNTVTISGIQVPNNTYGIDASDLQVTVTSDNKIQVTLLGTDWNKLSGGSFLTIPIGYTLHGDGADASSAFLTLRVTGVNDAPVLDATKTPTITLVEDAGPASFAGKVQVSSLASASGIGNVNDVDGTVAGIAITGASTAHGTWSWSMDGNTWFALNPAGLSDSHALLLYGNWYVYFQPAAGYDGTVSDGLTIRAWDQTAGTPGSYADVSVNGGSTAFSSVADTVSLTVYPGNDAPVITGIGTLAYEENMGPTVIAPSVTVVDSDSANFAGGSLTVALTANGASYDSLMLKEQGTGDGMIHINGSTVSYNPIGAETLVVVGTVSGGDNGAPLVVTFLSTATPEAIAALIESVAFVSASEDPSTLTRAVTYTMTDGDGGTTSVIGTITVAAVNDKPVFDLDTDNSAGMTGANYQTSYVGGAAAKSIADTDSHLTDVDNTSMASATITLTNAQTGDALNLDTSLLDSLGITTHVIDTSVPGKVSVTLGGSASLAAYESAIESVTFSSTGQSSVDRTVTVTVSDGTASSDVATTTIHVTPAPASTAAVAQGDIISLVPTGWTWLSDNGHIYKFVGTSTSWDAAVSSAASMIAGQSYLATVTSAGEDGLIDSLVGSGNRSYLGASDAATDGTWVWATGPEAGQVLYAGGLAVNGAYTDWSGTGPSGTSPGGFEEDYLATDLNHFWNDVSLSGSSNTIGYTAEAGGGGTTYAAITEDAPFSFSQSWLLSNDSNAPSAIMSVSSTSAKGAVVSYDAQTGLITYNASGSATLQHLAAGETTTDTFTYTIDDGNGGTSTATVTVNVQGVNDVPTGTSAALTVMEDVTRVLTLADFGYSDDDGDAMSGVTITSLSANAGLGQLLYGNAAVTVGQFVSSADIAAGMLNFAPKDNVFTNVGNVSFGFKVMDSNGASDASADTITIQFDNSNKPDSTSDNYDSTANASENIGLSASYKDSGGTDNLRIANASFATLTSLTFLRSDNNLEIGWASSTSNGYATVLDQYVGGNAFENVLFQANASYGGYVIAGPYTLAQGLNNSATSSYNIIAGTEASDTMSGGSSRDVMFGNGGHDTLYGNAGSDLLVGGLGDDRLEGGSSDDTYLFGLADGNDTVYDEGGAGDRIVIKTNGADLTGLHAHDTNSAAGSGNLMIQFNGQSIVVEAQYDGTGHAANTINFDNGTVYGYTLGAGDYTFDGSDPVADANGFRTVSVSSGSNFIAGEIEAANKIAGGSGADLIFGGDLADTLNGGGGNNLIVGGKGNDTLSAGIGNDVYAFGLQDGIDTITDSSGIADAIFIDTDGAALSGLSAYDNNNGTSSGSLVIQYNGQQVTVVDHFGGKAIERISFDGGSVDGYDLGTTIYTVRTNDPNSSGGARTVDLSFTSSDNFIAGEEGSANAITGGSARDLIFGGGHDDVLSGGEGNDYIVGGGGNDSLISGAGNDTLRGGSGADVFKFAETGSSNIDTILDYNSAEDDSLDLSALLDAAYGPGNNVDANFVRLVNSGADVKVQVDVDGATGGQNWADVAVLQGYHSAGNTVLAQFENTTHTLTVSA</sequence>
<dbReference type="Pfam" id="PF00353">
    <property type="entry name" value="HemolysinCabind"/>
    <property type="match status" value="5"/>
</dbReference>
<dbReference type="InterPro" id="IPR034007">
    <property type="entry name" value="CTLD_bac"/>
</dbReference>
<proteinExistence type="predicted"/>
<reference evidence="3 6" key="2">
    <citation type="submission" date="2018-07" db="EMBL/GenBank/DDBJ databases">
        <title>Genomic Encyclopedia of Archaeal and Bacterial Type Strains, Phase II (KMG-II): from individual species to whole genera.</title>
        <authorList>
            <person name="Goeker M."/>
        </authorList>
    </citation>
    <scope>NUCLEOTIDE SEQUENCE [LARGE SCALE GENOMIC DNA]</scope>
    <source>
        <strain evidence="3 6">JA575</strain>
    </source>
</reference>
<dbReference type="EMBL" id="UFQQ01000002">
    <property type="protein sequence ID" value="SSW89295.1"/>
    <property type="molecule type" value="Genomic_DNA"/>
</dbReference>
<dbReference type="GO" id="GO:0005509">
    <property type="term" value="F:calcium ion binding"/>
    <property type="evidence" value="ECO:0007669"/>
    <property type="project" value="InterPro"/>
</dbReference>
<dbReference type="NCBIfam" id="TIGR01965">
    <property type="entry name" value="VCBS_repeat"/>
    <property type="match status" value="2"/>
</dbReference>